<accession>A0A9Q1MBQ1</accession>
<evidence type="ECO:0000256" key="1">
    <source>
        <dbReference type="ARBA" id="ARBA00022737"/>
    </source>
</evidence>
<dbReference type="Pfam" id="PF13041">
    <property type="entry name" value="PPR_2"/>
    <property type="match status" value="1"/>
</dbReference>
<dbReference type="NCBIfam" id="TIGR00756">
    <property type="entry name" value="PPR"/>
    <property type="match status" value="2"/>
</dbReference>
<gene>
    <name evidence="3" type="ORF">K7X08_024867</name>
</gene>
<proteinExistence type="predicted"/>
<name>A0A9Q1MBQ1_9SOLA</name>
<evidence type="ECO:0000313" key="3">
    <source>
        <dbReference type="EMBL" id="KAJ8554189.1"/>
    </source>
</evidence>
<organism evidence="3 4">
    <name type="scientific">Anisodus acutangulus</name>
    <dbReference type="NCBI Taxonomy" id="402998"/>
    <lineage>
        <taxon>Eukaryota</taxon>
        <taxon>Viridiplantae</taxon>
        <taxon>Streptophyta</taxon>
        <taxon>Embryophyta</taxon>
        <taxon>Tracheophyta</taxon>
        <taxon>Spermatophyta</taxon>
        <taxon>Magnoliopsida</taxon>
        <taxon>eudicotyledons</taxon>
        <taxon>Gunneridae</taxon>
        <taxon>Pentapetalae</taxon>
        <taxon>asterids</taxon>
        <taxon>lamiids</taxon>
        <taxon>Solanales</taxon>
        <taxon>Solanaceae</taxon>
        <taxon>Solanoideae</taxon>
        <taxon>Hyoscyameae</taxon>
        <taxon>Anisodus</taxon>
    </lineage>
</organism>
<keyword evidence="4" id="KW-1185">Reference proteome</keyword>
<dbReference type="Gene3D" id="1.25.40.10">
    <property type="entry name" value="Tetratricopeptide repeat domain"/>
    <property type="match status" value="2"/>
</dbReference>
<sequence>MVRDAVQLIREFSASKTFEDSVWIQTFSVDIHGNDRFTATEIASKPLDQPGAMAFELARILFIADGNTMKAEETLKLLLKTANGLSVVSQLIRKFIKEGEISKEENLYKLLMKLALNVFASVAESSRTGSLLYNSIIDSYNRCGKQEETYMFYKEEMEKGHVLGPVAISMLVNGLSNCGRYTEAENTIHNSLRANLELDTVAYNTFIKAMLEAGKLRFATRVYEHMLSSGVAPSIQTYNTMISVYGRGRNLDKAVEAFDMAQKMGISLDEKAYTNLICYYGKAAVHLYRSAGLELKAEGVLRSMDSFTIPFLENLEVGSRLKAD</sequence>
<feature type="repeat" description="PPR" evidence="2">
    <location>
        <begin position="129"/>
        <end position="163"/>
    </location>
</feature>
<dbReference type="Proteomes" id="UP001152561">
    <property type="component" value="Unassembled WGS sequence"/>
</dbReference>
<dbReference type="InterPro" id="IPR002885">
    <property type="entry name" value="PPR_rpt"/>
</dbReference>
<dbReference type="PROSITE" id="PS51375">
    <property type="entry name" value="PPR"/>
    <property type="match status" value="3"/>
</dbReference>
<evidence type="ECO:0008006" key="5">
    <source>
        <dbReference type="Google" id="ProtNLM"/>
    </source>
</evidence>
<dbReference type="OrthoDB" id="185373at2759"/>
<dbReference type="InterPro" id="IPR011990">
    <property type="entry name" value="TPR-like_helical_dom_sf"/>
</dbReference>
<dbReference type="PANTHER" id="PTHR46862">
    <property type="entry name" value="OS07G0661900 PROTEIN"/>
    <property type="match status" value="1"/>
</dbReference>
<protein>
    <recommendedName>
        <fullName evidence="5">Pentatricopeptide repeat-containing protein</fullName>
    </recommendedName>
</protein>
<dbReference type="PANTHER" id="PTHR46862:SF5">
    <property type="entry name" value="OS02G0170000 PROTEIN"/>
    <property type="match status" value="1"/>
</dbReference>
<reference evidence="4" key="1">
    <citation type="journal article" date="2023" name="Proc. Natl. Acad. Sci. U.S.A.">
        <title>Genomic and structural basis for evolution of tropane alkaloid biosynthesis.</title>
        <authorList>
            <person name="Wanga Y.-J."/>
            <person name="Taina T."/>
            <person name="Yua J.-Y."/>
            <person name="Lia J."/>
            <person name="Xua B."/>
            <person name="Chenc J."/>
            <person name="D'Auriad J.C."/>
            <person name="Huanga J.-P."/>
            <person name="Huanga S.-X."/>
        </authorList>
    </citation>
    <scope>NUCLEOTIDE SEQUENCE [LARGE SCALE GENOMIC DNA]</scope>
    <source>
        <strain evidence="4">cv. KIB-2019</strain>
    </source>
</reference>
<dbReference type="EMBL" id="JAJAGQ010000009">
    <property type="protein sequence ID" value="KAJ8554189.1"/>
    <property type="molecule type" value="Genomic_DNA"/>
</dbReference>
<evidence type="ECO:0000256" key="2">
    <source>
        <dbReference type="PROSITE-ProRule" id="PRU00708"/>
    </source>
</evidence>
<feature type="repeat" description="PPR" evidence="2">
    <location>
        <begin position="234"/>
        <end position="268"/>
    </location>
</feature>
<dbReference type="AlphaFoldDB" id="A0A9Q1MBQ1"/>
<comment type="caution">
    <text evidence="3">The sequence shown here is derived from an EMBL/GenBank/DDBJ whole genome shotgun (WGS) entry which is preliminary data.</text>
</comment>
<keyword evidence="1" id="KW-0677">Repeat</keyword>
<evidence type="ECO:0000313" key="4">
    <source>
        <dbReference type="Proteomes" id="UP001152561"/>
    </source>
</evidence>
<feature type="repeat" description="PPR" evidence="2">
    <location>
        <begin position="199"/>
        <end position="233"/>
    </location>
</feature>